<name>A0A9W6CGQ4_9FIRM</name>
<dbReference type="InterPro" id="IPR036676">
    <property type="entry name" value="PurM-like_C_sf"/>
</dbReference>
<dbReference type="PANTHER" id="PTHR30303:SF4">
    <property type="entry name" value="HYDROGENASE EXPRESSION_FORMATION PROTEIN HYPE"/>
    <property type="match status" value="1"/>
</dbReference>
<accession>A0A9W6CGQ4</accession>
<dbReference type="RefSeq" id="WP_281845550.1">
    <property type="nucleotide sequence ID" value="NZ_BSCH01000015.1"/>
</dbReference>
<protein>
    <recommendedName>
        <fullName evidence="1">PurM-like C-terminal domain-containing protein</fullName>
    </recommendedName>
</protein>
<dbReference type="InterPro" id="IPR011854">
    <property type="entry name" value="HypE"/>
</dbReference>
<dbReference type="InterPro" id="IPR036921">
    <property type="entry name" value="PurM-like_N_sf"/>
</dbReference>
<dbReference type="EMBL" id="BSCH01000015">
    <property type="protein sequence ID" value="GLG90974.1"/>
    <property type="molecule type" value="Genomic_DNA"/>
</dbReference>
<dbReference type="GO" id="GO:0051604">
    <property type="term" value="P:protein maturation"/>
    <property type="evidence" value="ECO:0007669"/>
    <property type="project" value="TreeGrafter"/>
</dbReference>
<dbReference type="PANTHER" id="PTHR30303">
    <property type="entry name" value="HYDROGENASE ISOENZYMES FORMATION PROTEIN HYPE"/>
    <property type="match status" value="1"/>
</dbReference>
<dbReference type="SUPFAM" id="SSF56042">
    <property type="entry name" value="PurM C-terminal domain-like"/>
    <property type="match status" value="1"/>
</dbReference>
<dbReference type="AlphaFoldDB" id="A0A9W6CGQ4"/>
<dbReference type="Gene3D" id="3.90.650.10">
    <property type="entry name" value="PurM-like C-terminal domain"/>
    <property type="match status" value="1"/>
</dbReference>
<sequence length="327" mass="36797">MRKGILTQAAYQRSVYRKLKDDHPALSPYSWKRCTKMPFGAEELVVSEILMTGREKDLFVYAAARAVTAVAAEGGHPFGVRVSVLVPEQTEEDSVKEMTEILKETAKEQGFQILNILTEVCPDTVEVTVSVTAFGTCESRDEETEKAYDGKDLVLVNPVALEGSLRVLHEKEEEIRERFVPVFLQKLLDSRGTLFAEKAVRKAEEYHADFIKPVTDGGVFGALWELAEETKTGYEVDLKTFPVRQDIIEICELFRLNPYQMASGGCLLMILEDGRGFVEVCKRDQIMASVIGKMKAGKDKIILNGEERRCTDRPAEDEWFRICKGGK</sequence>
<evidence type="ECO:0000259" key="1">
    <source>
        <dbReference type="Pfam" id="PF02769"/>
    </source>
</evidence>
<organism evidence="2 3">
    <name type="scientific">Sellimonas catena</name>
    <dbReference type="NCBI Taxonomy" id="2994035"/>
    <lineage>
        <taxon>Bacteria</taxon>
        <taxon>Bacillati</taxon>
        <taxon>Bacillota</taxon>
        <taxon>Clostridia</taxon>
        <taxon>Lachnospirales</taxon>
        <taxon>Lachnospiraceae</taxon>
        <taxon>Sellimonas</taxon>
    </lineage>
</organism>
<comment type="caution">
    <text evidence="2">The sequence shown here is derived from an EMBL/GenBank/DDBJ whole genome shotgun (WGS) entry which is preliminary data.</text>
</comment>
<reference evidence="2" key="1">
    <citation type="submission" date="2022-11" db="EMBL/GenBank/DDBJ databases">
        <title>Draft genome sequence of Sellimonas catena strain 18CBH55.</title>
        <authorList>
            <person name="Atsushi H."/>
            <person name="Moriya O."/>
            <person name="Mitsuo S."/>
        </authorList>
    </citation>
    <scope>NUCLEOTIDE SEQUENCE</scope>
    <source>
        <strain evidence="2">18CBH55</strain>
    </source>
</reference>
<evidence type="ECO:0000313" key="2">
    <source>
        <dbReference type="EMBL" id="GLG90974.1"/>
    </source>
</evidence>
<gene>
    <name evidence="2" type="ORF">Selli2_24010</name>
</gene>
<dbReference type="InterPro" id="IPR010918">
    <property type="entry name" value="PurM-like_C_dom"/>
</dbReference>
<reference evidence="2" key="2">
    <citation type="submission" date="2022-11" db="EMBL/GenBank/DDBJ databases">
        <title>Draft genome sequence of Sellimonas catena strain 18CBH55.</title>
        <authorList>
            <person name="Hisatomi A."/>
            <person name="Ohkuma M."/>
            <person name="Sakamoto M."/>
        </authorList>
    </citation>
    <scope>NUCLEOTIDE SEQUENCE</scope>
    <source>
        <strain evidence="2">18CBH55</strain>
    </source>
</reference>
<reference evidence="2" key="3">
    <citation type="journal article" date="2023" name="Int. J. Syst. Evol. Microbiol.">
        <title>Sellimonas catena sp. nov., isolated from human faeces.</title>
        <authorList>
            <person name="Hisatomi A."/>
            <person name="Ohkuma M."/>
            <person name="Sakamoto M."/>
        </authorList>
    </citation>
    <scope>NUCLEOTIDE SEQUENCE</scope>
    <source>
        <strain evidence="2">18CBH55</strain>
    </source>
</reference>
<feature type="domain" description="PurM-like C-terminal" evidence="1">
    <location>
        <begin position="199"/>
        <end position="299"/>
    </location>
</feature>
<dbReference type="Proteomes" id="UP001145094">
    <property type="component" value="Unassembled WGS sequence"/>
</dbReference>
<proteinExistence type="predicted"/>
<dbReference type="Pfam" id="PF02769">
    <property type="entry name" value="AIRS_C"/>
    <property type="match status" value="1"/>
</dbReference>
<evidence type="ECO:0000313" key="3">
    <source>
        <dbReference type="Proteomes" id="UP001145094"/>
    </source>
</evidence>
<dbReference type="Gene3D" id="3.30.1330.10">
    <property type="entry name" value="PurM-like, N-terminal domain"/>
    <property type="match status" value="1"/>
</dbReference>